<dbReference type="PANTHER" id="PTHR24119">
    <property type="entry name" value="ACYL-COA-BINDING DOMAIN-CONTAINING PROTEIN 6"/>
    <property type="match status" value="1"/>
</dbReference>
<dbReference type="PANTHER" id="PTHR24119:SF0">
    <property type="entry name" value="ACYL-COA-BINDING DOMAIN-CONTAINING PROTEIN 6"/>
    <property type="match status" value="1"/>
</dbReference>
<gene>
    <name evidence="4" type="ordered locus">Aasi_1032</name>
</gene>
<dbReference type="GO" id="GO:0000062">
    <property type="term" value="F:fatty-acyl-CoA binding"/>
    <property type="evidence" value="ECO:0007669"/>
    <property type="project" value="TreeGrafter"/>
</dbReference>
<dbReference type="Proteomes" id="UP000001227">
    <property type="component" value="Chromosome"/>
</dbReference>
<dbReference type="InterPro" id="IPR036770">
    <property type="entry name" value="Ankyrin_rpt-contain_sf"/>
</dbReference>
<dbReference type="PROSITE" id="PS50297">
    <property type="entry name" value="ANK_REP_REGION"/>
    <property type="match status" value="1"/>
</dbReference>
<feature type="repeat" description="ANK" evidence="2">
    <location>
        <begin position="198"/>
        <end position="230"/>
    </location>
</feature>
<evidence type="ECO:0000256" key="1">
    <source>
        <dbReference type="ARBA" id="ARBA00023121"/>
    </source>
</evidence>
<feature type="region of interest" description="Disordered" evidence="3">
    <location>
        <begin position="13"/>
        <end position="56"/>
    </location>
</feature>
<keyword evidence="1" id="KW-0446">Lipid-binding</keyword>
<dbReference type="HOGENOM" id="CLU_1109617_0_0_10"/>
<evidence type="ECO:0000313" key="4">
    <source>
        <dbReference type="EMBL" id="ACE06380.1"/>
    </source>
</evidence>
<sequence length="250" mass="27113">MLTIVFMQCECNQNPTLPPNVPNNSRTSPAGNRASSSTSGSGKPASSSHTTEPIGDLNDSIISAIQDDLLRDTVKALKVGNKENFRKGNATIYQILSTAVREPQNNVPILKYLLERGKVNVDTPIDYGATVLVEAVNSFPDGYKQEVVKFLLENGANPNAPDNYSRTPLDWAIFSNNLDAVKLLVEAVGDCNAVCGEYGYRPLHQAAAKGDIDIVKYLLQKGADKGLLNSKGEKPYQCTSDPFIKQLLTP</sequence>
<keyword evidence="5" id="KW-1185">Reference proteome</keyword>
<dbReference type="SUPFAM" id="SSF48403">
    <property type="entry name" value="Ankyrin repeat"/>
    <property type="match status" value="1"/>
</dbReference>
<accession>B3ET28</accession>
<dbReference type="InterPro" id="IPR002110">
    <property type="entry name" value="Ankyrin_rpt"/>
</dbReference>
<keyword evidence="2" id="KW-0040">ANK repeat</keyword>
<dbReference type="SMART" id="SM00248">
    <property type="entry name" value="ANK"/>
    <property type="match status" value="4"/>
</dbReference>
<dbReference type="Pfam" id="PF12796">
    <property type="entry name" value="Ank_2"/>
    <property type="match status" value="1"/>
</dbReference>
<dbReference type="EMBL" id="CP001102">
    <property type="protein sequence ID" value="ACE06380.1"/>
    <property type="molecule type" value="Genomic_DNA"/>
</dbReference>
<reference evidence="4 5" key="1">
    <citation type="journal article" date="2010" name="J. Bacteriol.">
        <title>The genome of the amoeba symbiont 'Candidatus Amoebophilus asiaticus' reveals common mechanisms for host cell interaction among amoeba-associated bacteria.</title>
        <authorList>
            <person name="Schmitz-Esser S."/>
            <person name="Tischler P."/>
            <person name="Arnold R."/>
            <person name="Montanaro J."/>
            <person name="Wagner M."/>
            <person name="Rattei T."/>
            <person name="Horn M."/>
        </authorList>
    </citation>
    <scope>NUCLEOTIDE SEQUENCE [LARGE SCALE GENOMIC DNA]</scope>
    <source>
        <strain evidence="4 5">5a2</strain>
    </source>
</reference>
<evidence type="ECO:0000256" key="2">
    <source>
        <dbReference type="PROSITE-ProRule" id="PRU00023"/>
    </source>
</evidence>
<dbReference type="eggNOG" id="COG0666">
    <property type="taxonomic scope" value="Bacteria"/>
</dbReference>
<protein>
    <submittedName>
        <fullName evidence="4">Uncharacterized protein</fullName>
    </submittedName>
</protein>
<dbReference type="KEGG" id="aas:Aasi_1032"/>
<organism evidence="4 5">
    <name type="scientific">Amoebophilus asiaticus (strain 5a2)</name>
    <dbReference type="NCBI Taxonomy" id="452471"/>
    <lineage>
        <taxon>Bacteria</taxon>
        <taxon>Pseudomonadati</taxon>
        <taxon>Bacteroidota</taxon>
        <taxon>Cytophagia</taxon>
        <taxon>Cytophagales</taxon>
        <taxon>Amoebophilaceae</taxon>
        <taxon>Candidatus Amoebophilus</taxon>
    </lineage>
</organism>
<dbReference type="AlphaFoldDB" id="B3ET28"/>
<feature type="repeat" description="ANK" evidence="2">
    <location>
        <begin position="127"/>
        <end position="163"/>
    </location>
</feature>
<evidence type="ECO:0000313" key="5">
    <source>
        <dbReference type="Proteomes" id="UP000001227"/>
    </source>
</evidence>
<evidence type="ECO:0000256" key="3">
    <source>
        <dbReference type="SAM" id="MobiDB-lite"/>
    </source>
</evidence>
<dbReference type="PROSITE" id="PS50088">
    <property type="entry name" value="ANK_REPEAT"/>
    <property type="match status" value="2"/>
</dbReference>
<name>B3ET28_AMOA5</name>
<dbReference type="STRING" id="452471.Aasi_1032"/>
<feature type="compositionally biased region" description="Low complexity" evidence="3">
    <location>
        <begin position="30"/>
        <end position="48"/>
    </location>
</feature>
<dbReference type="Gene3D" id="1.25.40.20">
    <property type="entry name" value="Ankyrin repeat-containing domain"/>
    <property type="match status" value="1"/>
</dbReference>
<proteinExistence type="predicted"/>